<comment type="subunit">
    <text evidence="4">Homodimer; the beta-strands of each monomer intercalate to form a hydrophobic core, while the alpha-helices form wings that extend away from the core.</text>
</comment>
<keyword evidence="1 4" id="KW-0963">Cytoplasm</keyword>
<dbReference type="SUPFAM" id="SSF117130">
    <property type="entry name" value="CsrA-like"/>
    <property type="match status" value="1"/>
</dbReference>
<comment type="function">
    <text evidence="4">A translational regulator that binds mRNA to regulate translation initiation and/or mRNA stability. Usually binds in the 5'-UTR at or near the Shine-Dalgarno sequence preventing ribosome-binding, thus repressing translation. Its main target seems to be the major flagellin gene, while its function is anatagonized by FliW.</text>
</comment>
<comment type="similarity">
    <text evidence="4">Belongs to the CsrA/RsmA family.</text>
</comment>
<dbReference type="PANTHER" id="PTHR34984:SF1">
    <property type="entry name" value="CARBON STORAGE REGULATOR"/>
    <property type="match status" value="1"/>
</dbReference>
<comment type="subcellular location">
    <subcellularLocation>
        <location evidence="4">Cytoplasm</location>
    </subcellularLocation>
</comment>
<dbReference type="GO" id="GO:0048027">
    <property type="term" value="F:mRNA 5'-UTR binding"/>
    <property type="evidence" value="ECO:0007669"/>
    <property type="project" value="UniProtKB-UniRule"/>
</dbReference>
<evidence type="ECO:0000256" key="4">
    <source>
        <dbReference type="HAMAP-Rule" id="MF_00167"/>
    </source>
</evidence>
<gene>
    <name evidence="4 5" type="primary">csrA</name>
    <name evidence="5" type="ORF">DIT97_12935</name>
</gene>
<accession>A0A3D3R4W2</accession>
<evidence type="ECO:0000256" key="2">
    <source>
        <dbReference type="ARBA" id="ARBA00022845"/>
    </source>
</evidence>
<keyword evidence="3 4" id="KW-0694">RNA-binding</keyword>
<dbReference type="GO" id="GO:0006402">
    <property type="term" value="P:mRNA catabolic process"/>
    <property type="evidence" value="ECO:0007669"/>
    <property type="project" value="InterPro"/>
</dbReference>
<reference evidence="5 6" key="1">
    <citation type="journal article" date="2018" name="Nat. Biotechnol.">
        <title>A standardized bacterial taxonomy based on genome phylogeny substantially revises the tree of life.</title>
        <authorList>
            <person name="Parks D.H."/>
            <person name="Chuvochina M."/>
            <person name="Waite D.W."/>
            <person name="Rinke C."/>
            <person name="Skarshewski A."/>
            <person name="Chaumeil P.A."/>
            <person name="Hugenholtz P."/>
        </authorList>
    </citation>
    <scope>NUCLEOTIDE SEQUENCE [LARGE SCALE GENOMIC DNA]</scope>
    <source>
        <strain evidence="5">UBA9375</strain>
    </source>
</reference>
<dbReference type="AlphaFoldDB" id="A0A3D3R4W2"/>
<dbReference type="HAMAP" id="MF_00167">
    <property type="entry name" value="CsrA"/>
    <property type="match status" value="1"/>
</dbReference>
<keyword evidence="4" id="KW-0678">Repressor</keyword>
<dbReference type="GO" id="GO:0045947">
    <property type="term" value="P:negative regulation of translational initiation"/>
    <property type="evidence" value="ECO:0007669"/>
    <property type="project" value="UniProtKB-UniRule"/>
</dbReference>
<dbReference type="Gene3D" id="2.60.40.4380">
    <property type="entry name" value="Translational regulator CsrA"/>
    <property type="match status" value="1"/>
</dbReference>
<dbReference type="NCBIfam" id="TIGR00202">
    <property type="entry name" value="csrA"/>
    <property type="match status" value="1"/>
</dbReference>
<dbReference type="InterPro" id="IPR036107">
    <property type="entry name" value="CsrA_sf"/>
</dbReference>
<evidence type="ECO:0000256" key="3">
    <source>
        <dbReference type="ARBA" id="ARBA00022884"/>
    </source>
</evidence>
<evidence type="ECO:0000313" key="5">
    <source>
        <dbReference type="EMBL" id="HCO23901.1"/>
    </source>
</evidence>
<dbReference type="GO" id="GO:0005829">
    <property type="term" value="C:cytosol"/>
    <property type="evidence" value="ECO:0007669"/>
    <property type="project" value="TreeGrafter"/>
</dbReference>
<dbReference type="Pfam" id="PF02599">
    <property type="entry name" value="CsrA"/>
    <property type="match status" value="1"/>
</dbReference>
<dbReference type="EMBL" id="DQAY01000073">
    <property type="protein sequence ID" value="HCO23901.1"/>
    <property type="molecule type" value="Genomic_DNA"/>
</dbReference>
<protein>
    <recommendedName>
        <fullName evidence="4">Translational regulator CsrA</fullName>
    </recommendedName>
</protein>
<dbReference type="GO" id="GO:1902208">
    <property type="term" value="P:regulation of bacterial-type flagellum assembly"/>
    <property type="evidence" value="ECO:0007669"/>
    <property type="project" value="UniProtKB-UniRule"/>
</dbReference>
<keyword evidence="2 4" id="KW-0810">Translation regulation</keyword>
<comment type="caution">
    <text evidence="5">The sequence shown here is derived from an EMBL/GenBank/DDBJ whole genome shotgun (WGS) entry which is preliminary data.</text>
</comment>
<dbReference type="GO" id="GO:0006109">
    <property type="term" value="P:regulation of carbohydrate metabolic process"/>
    <property type="evidence" value="ECO:0007669"/>
    <property type="project" value="InterPro"/>
</dbReference>
<evidence type="ECO:0000313" key="6">
    <source>
        <dbReference type="Proteomes" id="UP000263642"/>
    </source>
</evidence>
<dbReference type="Proteomes" id="UP000263642">
    <property type="component" value="Unassembled WGS sequence"/>
</dbReference>
<proteinExistence type="inferred from homology"/>
<dbReference type="GO" id="GO:0044781">
    <property type="term" value="P:bacterial-type flagellum organization"/>
    <property type="evidence" value="ECO:0007669"/>
    <property type="project" value="UniProtKB-KW"/>
</dbReference>
<dbReference type="PANTHER" id="PTHR34984">
    <property type="entry name" value="CARBON STORAGE REGULATOR"/>
    <property type="match status" value="1"/>
</dbReference>
<keyword evidence="4" id="KW-1005">Bacterial flagellum biogenesis</keyword>
<sequence>MLVLSRKVNETIQIGDNIQITILDTKKGAVRIGIAAPREIQISRPEYAKQTVTQEVSAQETTRENSQFSLAFCGTIS</sequence>
<name>A0A3D3R4W2_9PLAN</name>
<evidence type="ECO:0000256" key="1">
    <source>
        <dbReference type="ARBA" id="ARBA00022490"/>
    </source>
</evidence>
<organism evidence="5 6">
    <name type="scientific">Gimesia maris</name>
    <dbReference type="NCBI Taxonomy" id="122"/>
    <lineage>
        <taxon>Bacteria</taxon>
        <taxon>Pseudomonadati</taxon>
        <taxon>Planctomycetota</taxon>
        <taxon>Planctomycetia</taxon>
        <taxon>Planctomycetales</taxon>
        <taxon>Planctomycetaceae</taxon>
        <taxon>Gimesia</taxon>
    </lineage>
</organism>
<dbReference type="InterPro" id="IPR003751">
    <property type="entry name" value="CsrA"/>
</dbReference>